<dbReference type="STRING" id="1305675.BFG57_10780"/>
<evidence type="ECO:0000259" key="5">
    <source>
        <dbReference type="Pfam" id="PF24850"/>
    </source>
</evidence>
<dbReference type="Pfam" id="PF24850">
    <property type="entry name" value="CC_BshC"/>
    <property type="match status" value="1"/>
</dbReference>
<name>A0A1E5LIN3_9BACI</name>
<sequence>MEIKQCSLPPTNPFVLDYINQQDKALKYFDYNPQQHEAFTERVEELSKRTFKREQLADYLYSYNRNIGCSEKTLQQIEKLKNENAVTVVAGQQAGIVTGPLYTIHKAISIIQFSRKKEQELGIPVVPIFWTAGEDHDFAEINHIFAPAHEHELKKYVSQEDDNQKLPIADRVYDKRLMSNWVEDIIRHFGETIHTSDVVDKLKSYIETSQTYTEFFNRLMLALFGDSGLVVLDSNDADLRNLESSFFKQLIQNNGKLQHQLLTQQLTLKEDGYGEPIIIQEQNTHLFYHNNSERILLERLETGDFLGKGALLRFSEAELMQIASDYPERLSNNVVTRPLMQDYLFPVLAFFGGPGEIAYWATLKPVFHQFGFKVPPVVPRLNITIVERNIASWIEELELEVEELLKSGANHHKEARLEKVERKDIDEQVKGVSKQIDDLHQSLRMLAADVDPNLTELAYKNGSLIQTQLQYLHKQMDRSLREQKSPLLRKYEMIDVSFKPFGSPQERIWNILYFLNGYGMHFVSELNELSYSFNNRHNLVFL</sequence>
<dbReference type="AlphaFoldDB" id="A0A1E5LIN3"/>
<keyword evidence="1 3" id="KW-0436">Ligase</keyword>
<dbReference type="GO" id="GO:0016874">
    <property type="term" value="F:ligase activity"/>
    <property type="evidence" value="ECO:0007669"/>
    <property type="project" value="UniProtKB-UniRule"/>
</dbReference>
<feature type="domain" description="Bacillithiol biosynthesis BshC N-terminal Rossmann-like" evidence="4">
    <location>
        <begin position="1"/>
        <end position="381"/>
    </location>
</feature>
<accession>A0A1E5LIN3</accession>
<evidence type="ECO:0000256" key="1">
    <source>
        <dbReference type="ARBA" id="ARBA00022598"/>
    </source>
</evidence>
<dbReference type="HAMAP" id="MF_01867">
    <property type="entry name" value="BshC"/>
    <property type="match status" value="1"/>
</dbReference>
<dbReference type="Proteomes" id="UP000095209">
    <property type="component" value="Unassembled WGS sequence"/>
</dbReference>
<dbReference type="OrthoDB" id="9765151at2"/>
<dbReference type="InterPro" id="IPR055398">
    <property type="entry name" value="Rossmann-like_BshC"/>
</dbReference>
<feature type="domain" description="Bacillithiol biosynthesis BshC C-terminal coiled-coil" evidence="5">
    <location>
        <begin position="383"/>
        <end position="542"/>
    </location>
</feature>
<protein>
    <recommendedName>
        <fullName evidence="3">Putative cysteine ligase BshC</fullName>
        <ecNumber evidence="3">6.-.-.-</ecNumber>
    </recommendedName>
</protein>
<evidence type="ECO:0000256" key="3">
    <source>
        <dbReference type="HAMAP-Rule" id="MF_01867"/>
    </source>
</evidence>
<dbReference type="Pfam" id="PF10079">
    <property type="entry name" value="Rossmann-like_BshC"/>
    <property type="match status" value="1"/>
</dbReference>
<evidence type="ECO:0000313" key="6">
    <source>
        <dbReference type="EMBL" id="OEH93942.1"/>
    </source>
</evidence>
<reference evidence="6 7" key="1">
    <citation type="submission" date="2016-08" db="EMBL/GenBank/DDBJ databases">
        <title>Genome of Bacillus solimangrovi GH2-4.</title>
        <authorList>
            <person name="Lim S."/>
            <person name="Kim B.-C."/>
        </authorList>
    </citation>
    <scope>NUCLEOTIDE SEQUENCE [LARGE SCALE GENOMIC DNA]</scope>
    <source>
        <strain evidence="6 7">GH2-4</strain>
    </source>
</reference>
<comment type="similarity">
    <text evidence="3">Belongs to the BshC family.</text>
</comment>
<dbReference type="InterPro" id="IPR011199">
    <property type="entry name" value="Bacillithiol_biosynth_BshC"/>
</dbReference>
<organism evidence="6 7">
    <name type="scientific">Bacillus solimangrovi</name>
    <dbReference type="NCBI Taxonomy" id="1305675"/>
    <lineage>
        <taxon>Bacteria</taxon>
        <taxon>Bacillati</taxon>
        <taxon>Bacillota</taxon>
        <taxon>Bacilli</taxon>
        <taxon>Bacillales</taxon>
        <taxon>Bacillaceae</taxon>
        <taxon>Bacillus</taxon>
    </lineage>
</organism>
<evidence type="ECO:0000313" key="7">
    <source>
        <dbReference type="Proteomes" id="UP000095209"/>
    </source>
</evidence>
<dbReference type="NCBIfam" id="TIGR03998">
    <property type="entry name" value="thiol_BshC"/>
    <property type="match status" value="1"/>
</dbReference>
<dbReference type="EC" id="6.-.-.-" evidence="3"/>
<dbReference type="PIRSF" id="PIRSF012535">
    <property type="entry name" value="UCP012535"/>
    <property type="match status" value="1"/>
</dbReference>
<dbReference type="EMBL" id="MJEH01000007">
    <property type="protein sequence ID" value="OEH93942.1"/>
    <property type="molecule type" value="Genomic_DNA"/>
</dbReference>
<keyword evidence="2" id="KW-0175">Coiled coil</keyword>
<keyword evidence="7" id="KW-1185">Reference proteome</keyword>
<evidence type="ECO:0000259" key="4">
    <source>
        <dbReference type="Pfam" id="PF10079"/>
    </source>
</evidence>
<dbReference type="InterPro" id="IPR055399">
    <property type="entry name" value="CC_BshC"/>
</dbReference>
<gene>
    <name evidence="3" type="primary">bshC</name>
    <name evidence="6" type="ORF">BFG57_10780</name>
</gene>
<proteinExistence type="inferred from homology"/>
<dbReference type="RefSeq" id="WP_069716086.1">
    <property type="nucleotide sequence ID" value="NZ_MJEH01000007.1"/>
</dbReference>
<comment type="caution">
    <text evidence="6">The sequence shown here is derived from an EMBL/GenBank/DDBJ whole genome shotgun (WGS) entry which is preliminary data.</text>
</comment>
<evidence type="ECO:0000256" key="2">
    <source>
        <dbReference type="ARBA" id="ARBA00023054"/>
    </source>
</evidence>
<comment type="function">
    <text evidence="3">Involved in bacillithiol (BSH) biosynthesis. May catalyze the last step of the pathway, the addition of cysteine to glucosamine malate (GlcN-Mal) to generate BSH.</text>
</comment>